<evidence type="ECO:0000256" key="2">
    <source>
        <dbReference type="SAM" id="SignalP"/>
    </source>
</evidence>
<keyword evidence="4" id="KW-1185">Reference proteome</keyword>
<dbReference type="Proteomes" id="UP000791440">
    <property type="component" value="Unassembled WGS sequence"/>
</dbReference>
<reference evidence="3" key="2">
    <citation type="submission" date="2020-12" db="EMBL/GenBank/DDBJ databases">
        <authorList>
            <person name="Kanost M."/>
        </authorList>
    </citation>
    <scope>NUCLEOTIDE SEQUENCE</scope>
</reference>
<dbReference type="AlphaFoldDB" id="A0A922CE84"/>
<proteinExistence type="predicted"/>
<organism evidence="3 4">
    <name type="scientific">Manduca sexta</name>
    <name type="common">Tobacco hawkmoth</name>
    <name type="synonym">Tobacco hornworm</name>
    <dbReference type="NCBI Taxonomy" id="7130"/>
    <lineage>
        <taxon>Eukaryota</taxon>
        <taxon>Metazoa</taxon>
        <taxon>Ecdysozoa</taxon>
        <taxon>Arthropoda</taxon>
        <taxon>Hexapoda</taxon>
        <taxon>Insecta</taxon>
        <taxon>Pterygota</taxon>
        <taxon>Neoptera</taxon>
        <taxon>Endopterygota</taxon>
        <taxon>Lepidoptera</taxon>
        <taxon>Glossata</taxon>
        <taxon>Ditrysia</taxon>
        <taxon>Bombycoidea</taxon>
        <taxon>Sphingidae</taxon>
        <taxon>Sphinginae</taxon>
        <taxon>Sphingini</taxon>
        <taxon>Manduca</taxon>
    </lineage>
</organism>
<comment type="caution">
    <text evidence="3">The sequence shown here is derived from an EMBL/GenBank/DDBJ whole genome shotgun (WGS) entry which is preliminary data.</text>
</comment>
<dbReference type="EMBL" id="JH668299">
    <property type="protein sequence ID" value="KAG6443002.1"/>
    <property type="molecule type" value="Genomic_DNA"/>
</dbReference>
<name>A0A922CE84_MANSE</name>
<feature type="compositionally biased region" description="Polar residues" evidence="1">
    <location>
        <begin position="430"/>
        <end position="447"/>
    </location>
</feature>
<evidence type="ECO:0000256" key="1">
    <source>
        <dbReference type="SAM" id="MobiDB-lite"/>
    </source>
</evidence>
<accession>A0A922CE84</accession>
<feature type="region of interest" description="Disordered" evidence="1">
    <location>
        <begin position="430"/>
        <end position="532"/>
    </location>
</feature>
<protein>
    <submittedName>
        <fullName evidence="3">Uncharacterized protein</fullName>
    </submittedName>
</protein>
<feature type="signal peptide" evidence="2">
    <location>
        <begin position="1"/>
        <end position="16"/>
    </location>
</feature>
<evidence type="ECO:0000313" key="4">
    <source>
        <dbReference type="Proteomes" id="UP000791440"/>
    </source>
</evidence>
<sequence>MLYLCIFIIFLDSLDILRPRVKRFCENTRKKTVSKSHRYFNTFRDDSNITGHSISANIERAAASSTSLVLKKTSQREILEKYSVVSYTSLLRANRNPSSELTTRDKPLIKVTVIPKSHQTQTSKHRRRTPTTNKIQNTVSNHEIHTKNLYLVVAGRKKEKVYEIKTTGSAKFSAETIKHRIHYNDKSVKDRSSIKQIIQSLNMDKKKRKGKFRKDNKKFAASLVPDSVDSHHDCRCVRDGRNVDGRKSRVRIFGQVGLTDDERYVLKCDATVDGEPIMTKMISERPGPSQYSVNDVIEPIKYRDCYDTMACFGGYCENDNNYSKSLRDSNVQVDLIKNNQNPNLNVFRSVENQGTQVNFSLCTTNNTMFTPKRNQTIQCNYASVPNTMNVTGDESERNIVKETQSPLVIISVYPKQELNEAKITKNSVFTNTRPISPRSPTNVNKNIGRNEIYGRGFEKRNDTSPKPSRSPSPKRKNVNSQQKRKDIYQTHAKLPRSRTNSPNRSATCSYKGRMTQNNDRIQTYSSPKTTDESDVFTAKNMQKINNILMSRGNKTNSEIKKALVDDYTRHITETLDKYADKSPRHETSKVKINIDSENEYYDVKFEQGQRTTDLQIRKTLKEAALQNCGLNQRSLSPDNLYLLPEKEHTRKSVSPFKNVRKINDPKGITIRNSKLNVRDSIEICHKRDGGPSKKDAQTHKYTKQSECCRDTDFLAPIKHYKGDSCELPDPIERDKQIRQLLGIVKGKTNNKKQDDMYGGVVGDHGLFDCVYKRDREKTIEKAVSPHDNCGCKSAFSNQIHKLKTNTDQAESAVERTSLYQQLILNRNIQVFLQVEQFTKQKPIILSRKQYDKVKRTIQRTISRKISQEKRKKTCKCSLISVGEVRKRTQHDLPLAPESNKQTQTDEHKFEYRESFDRGDPVGLKISTKKKLRIDDSVTKFPYGPKKPSQVKTIVLFDSKARNGEMDNEYVNAPPRETSSSLEIHYATVGYMKKVTFSSTNVGSLSSSSIIRRNDSLFTIFKGRKRSATPNLGTSELSIPHIEVNSGSAKGFLDPIDSKPKKPFLRRLMSCLVMRSKTSDIKTPVPPHRVLTSVNSSIDSYQFSTSLGAIPMGSSLYDTTASFYTSHSIIPIGNRKMKRGFFSSVREFLTNRRS</sequence>
<gene>
    <name evidence="3" type="ORF">O3G_MSEX002680</name>
</gene>
<keyword evidence="2" id="KW-0732">Signal</keyword>
<evidence type="ECO:0000313" key="3">
    <source>
        <dbReference type="EMBL" id="KAG6443002.1"/>
    </source>
</evidence>
<feature type="chain" id="PRO_5037870065" evidence="2">
    <location>
        <begin position="17"/>
        <end position="1153"/>
    </location>
</feature>
<feature type="compositionally biased region" description="Polar residues" evidence="1">
    <location>
        <begin position="497"/>
        <end position="528"/>
    </location>
</feature>
<reference evidence="3" key="1">
    <citation type="journal article" date="2016" name="Insect Biochem. Mol. Biol.">
        <title>Multifaceted biological insights from a draft genome sequence of the tobacco hornworm moth, Manduca sexta.</title>
        <authorList>
            <person name="Kanost M.R."/>
            <person name="Arrese E.L."/>
            <person name="Cao X."/>
            <person name="Chen Y.R."/>
            <person name="Chellapilla S."/>
            <person name="Goldsmith M.R."/>
            <person name="Grosse-Wilde E."/>
            <person name="Heckel D.G."/>
            <person name="Herndon N."/>
            <person name="Jiang H."/>
            <person name="Papanicolaou A."/>
            <person name="Qu J."/>
            <person name="Soulages J.L."/>
            <person name="Vogel H."/>
            <person name="Walters J."/>
            <person name="Waterhouse R.M."/>
            <person name="Ahn S.J."/>
            <person name="Almeida F.C."/>
            <person name="An C."/>
            <person name="Aqrawi P."/>
            <person name="Bretschneider A."/>
            <person name="Bryant W.B."/>
            <person name="Bucks S."/>
            <person name="Chao H."/>
            <person name="Chevignon G."/>
            <person name="Christen J.M."/>
            <person name="Clarke D.F."/>
            <person name="Dittmer N.T."/>
            <person name="Ferguson L.C.F."/>
            <person name="Garavelou S."/>
            <person name="Gordon K.H.J."/>
            <person name="Gunaratna R.T."/>
            <person name="Han Y."/>
            <person name="Hauser F."/>
            <person name="He Y."/>
            <person name="Heidel-Fischer H."/>
            <person name="Hirsh A."/>
            <person name="Hu Y."/>
            <person name="Jiang H."/>
            <person name="Kalra D."/>
            <person name="Klinner C."/>
            <person name="Konig C."/>
            <person name="Kovar C."/>
            <person name="Kroll A.R."/>
            <person name="Kuwar S.S."/>
            <person name="Lee S.L."/>
            <person name="Lehman R."/>
            <person name="Li K."/>
            <person name="Li Z."/>
            <person name="Liang H."/>
            <person name="Lovelace S."/>
            <person name="Lu Z."/>
            <person name="Mansfield J.H."/>
            <person name="McCulloch K.J."/>
            <person name="Mathew T."/>
            <person name="Morton B."/>
            <person name="Muzny D.M."/>
            <person name="Neunemann D."/>
            <person name="Ongeri F."/>
            <person name="Pauchet Y."/>
            <person name="Pu L.L."/>
            <person name="Pyrousis I."/>
            <person name="Rao X.J."/>
            <person name="Redding A."/>
            <person name="Roesel C."/>
            <person name="Sanchez-Gracia A."/>
            <person name="Schaack S."/>
            <person name="Shukla A."/>
            <person name="Tetreau G."/>
            <person name="Wang Y."/>
            <person name="Xiong G.H."/>
            <person name="Traut W."/>
            <person name="Walsh T.K."/>
            <person name="Worley K.C."/>
            <person name="Wu D."/>
            <person name="Wu W."/>
            <person name="Wu Y.Q."/>
            <person name="Zhang X."/>
            <person name="Zou Z."/>
            <person name="Zucker H."/>
            <person name="Briscoe A.D."/>
            <person name="Burmester T."/>
            <person name="Clem R.J."/>
            <person name="Feyereisen R."/>
            <person name="Grimmelikhuijzen C.J.P."/>
            <person name="Hamodrakas S.J."/>
            <person name="Hansson B.S."/>
            <person name="Huguet E."/>
            <person name="Jermiin L.S."/>
            <person name="Lan Q."/>
            <person name="Lehman H.K."/>
            <person name="Lorenzen M."/>
            <person name="Merzendorfer H."/>
            <person name="Michalopoulos I."/>
            <person name="Morton D.B."/>
            <person name="Muthukrishnan S."/>
            <person name="Oakeshott J.G."/>
            <person name="Palmer W."/>
            <person name="Park Y."/>
            <person name="Passarelli A.L."/>
            <person name="Rozas J."/>
            <person name="Schwartz L.M."/>
            <person name="Smith W."/>
            <person name="Southgate A."/>
            <person name="Vilcinskas A."/>
            <person name="Vogt R."/>
            <person name="Wang P."/>
            <person name="Werren J."/>
            <person name="Yu X.Q."/>
            <person name="Zhou J.J."/>
            <person name="Brown S.J."/>
            <person name="Scherer S.E."/>
            <person name="Richards S."/>
            <person name="Blissard G.W."/>
        </authorList>
    </citation>
    <scope>NUCLEOTIDE SEQUENCE</scope>
</reference>